<keyword evidence="3" id="KW-1185">Reference proteome</keyword>
<gene>
    <name evidence="2" type="ORF">Q5761_04320</name>
</gene>
<accession>A0ABZ0QTP7</accession>
<sequence>MLKTSDLRTRDVINIVDGRRLGWVGDVEIDLQTGRIQAIIVPGPARWFGLFGRDRDYVIPWEQIVRFGQDVILVNVPGFVDMEGAAVAGSEGVEAKTG</sequence>
<dbReference type="PANTHER" id="PTHR40061">
    <property type="entry name" value="SPORULATION PROTEIN YLMC-RELATED"/>
    <property type="match status" value="1"/>
</dbReference>
<evidence type="ECO:0000259" key="1">
    <source>
        <dbReference type="Pfam" id="PF05239"/>
    </source>
</evidence>
<evidence type="ECO:0000313" key="2">
    <source>
        <dbReference type="EMBL" id="WPD19880.1"/>
    </source>
</evidence>
<dbReference type="InterPro" id="IPR011033">
    <property type="entry name" value="PRC_barrel-like_sf"/>
</dbReference>
<dbReference type="Gene3D" id="2.30.30.240">
    <property type="entry name" value="PRC-barrel domain"/>
    <property type="match status" value="1"/>
</dbReference>
<dbReference type="InterPro" id="IPR014238">
    <property type="entry name" value="Spore_YlmC/YmxH"/>
</dbReference>
<proteinExistence type="predicted"/>
<dbReference type="PANTHER" id="PTHR40061:SF1">
    <property type="entry name" value="SPORULATION PROTEIN YLMC-RELATED"/>
    <property type="match status" value="1"/>
</dbReference>
<protein>
    <submittedName>
        <fullName evidence="2">YlmC/YmxH family sporulation protein</fullName>
    </submittedName>
</protein>
<dbReference type="Pfam" id="PF05239">
    <property type="entry name" value="PRC"/>
    <property type="match status" value="1"/>
</dbReference>
<reference evidence="2 3" key="1">
    <citation type="submission" date="2023-08" db="EMBL/GenBank/DDBJ databases">
        <title>Genome sequence of Thermaerobacter compostii strain Ins1, a spore-forming filamentous bacterium isolated from a deep geothermal reservoir.</title>
        <authorList>
            <person name="Bregnard D."/>
            <person name="Gonzalez D."/>
            <person name="Junier P."/>
        </authorList>
    </citation>
    <scope>NUCLEOTIDE SEQUENCE [LARGE SCALE GENOMIC DNA]</scope>
    <source>
        <strain evidence="2 3">Ins1</strain>
    </source>
</reference>
<organism evidence="2 3">
    <name type="scientific">Thermaerobacter composti</name>
    <dbReference type="NCBI Taxonomy" id="554949"/>
    <lineage>
        <taxon>Bacteria</taxon>
        <taxon>Bacillati</taxon>
        <taxon>Bacillota</taxon>
        <taxon>Clostridia</taxon>
        <taxon>Eubacteriales</taxon>
        <taxon>Clostridiales Family XVII. Incertae Sedis</taxon>
        <taxon>Thermaerobacter</taxon>
    </lineage>
</organism>
<name>A0ABZ0QTP7_9FIRM</name>
<evidence type="ECO:0000313" key="3">
    <source>
        <dbReference type="Proteomes" id="UP001304683"/>
    </source>
</evidence>
<dbReference type="SUPFAM" id="SSF50346">
    <property type="entry name" value="PRC-barrel domain"/>
    <property type="match status" value="1"/>
</dbReference>
<dbReference type="NCBIfam" id="TIGR02888">
    <property type="entry name" value="spore_YlmC_YmxH"/>
    <property type="match status" value="1"/>
</dbReference>
<dbReference type="RefSeq" id="WP_135225234.1">
    <property type="nucleotide sequence ID" value="NZ_CP132508.1"/>
</dbReference>
<feature type="domain" description="PRC-barrel" evidence="1">
    <location>
        <begin position="4"/>
        <end position="77"/>
    </location>
</feature>
<dbReference type="Proteomes" id="UP001304683">
    <property type="component" value="Chromosome"/>
</dbReference>
<dbReference type="EMBL" id="CP132508">
    <property type="protein sequence ID" value="WPD19880.1"/>
    <property type="molecule type" value="Genomic_DNA"/>
</dbReference>
<dbReference type="InterPro" id="IPR027275">
    <property type="entry name" value="PRC-brl_dom"/>
</dbReference>